<keyword evidence="4" id="KW-1134">Transmembrane beta strand</keyword>
<dbReference type="GO" id="GO:0015627">
    <property type="term" value="C:type II protein secretion system complex"/>
    <property type="evidence" value="ECO:0007669"/>
    <property type="project" value="InterPro"/>
</dbReference>
<feature type="domain" description="GspD-like N0" evidence="13">
    <location>
        <begin position="99"/>
        <end position="168"/>
    </location>
</feature>
<evidence type="ECO:0000256" key="4">
    <source>
        <dbReference type="ARBA" id="ARBA00022452"/>
    </source>
</evidence>
<dbReference type="InterPro" id="IPR005644">
    <property type="entry name" value="NolW-like"/>
</dbReference>
<dbReference type="PROSITE" id="PS00875">
    <property type="entry name" value="T2SP_D"/>
    <property type="match status" value="1"/>
</dbReference>
<keyword evidence="7" id="KW-0653">Protein transport</keyword>
<dbReference type="STRING" id="1592317.DPF_0724"/>
<dbReference type="GO" id="GO:0009279">
    <property type="term" value="C:cell outer membrane"/>
    <property type="evidence" value="ECO:0007669"/>
    <property type="project" value="UniProtKB-SubCell"/>
</dbReference>
<dbReference type="Proteomes" id="UP000095200">
    <property type="component" value="Unassembled WGS sequence"/>
</dbReference>
<dbReference type="PRINTS" id="PR00811">
    <property type="entry name" value="BCTERIALGSPD"/>
</dbReference>
<evidence type="ECO:0000256" key="7">
    <source>
        <dbReference type="ARBA" id="ARBA00022927"/>
    </source>
</evidence>
<dbReference type="InterPro" id="IPR038591">
    <property type="entry name" value="NolW-like_sf"/>
</dbReference>
<dbReference type="InterPro" id="IPR001775">
    <property type="entry name" value="GspD/PilQ"/>
</dbReference>
<dbReference type="NCBIfam" id="TIGR02517">
    <property type="entry name" value="type_II_gspD"/>
    <property type="match status" value="1"/>
</dbReference>
<dbReference type="Pfam" id="PF03958">
    <property type="entry name" value="Secretin_N"/>
    <property type="match status" value="3"/>
</dbReference>
<evidence type="ECO:0000259" key="12">
    <source>
        <dbReference type="Pfam" id="PF03958"/>
    </source>
</evidence>
<keyword evidence="5" id="KW-0812">Transmembrane</keyword>
<dbReference type="GO" id="GO:0015628">
    <property type="term" value="P:protein secretion by the type II secretion system"/>
    <property type="evidence" value="ECO:0007669"/>
    <property type="project" value="InterPro"/>
</dbReference>
<evidence type="ECO:0000256" key="3">
    <source>
        <dbReference type="ARBA" id="ARBA00022448"/>
    </source>
</evidence>
<dbReference type="PANTHER" id="PTHR30332:SF24">
    <property type="entry name" value="SECRETIN GSPD-RELATED"/>
    <property type="match status" value="1"/>
</dbReference>
<evidence type="ECO:0000256" key="6">
    <source>
        <dbReference type="ARBA" id="ARBA00022729"/>
    </source>
</evidence>
<dbReference type="AlphaFoldDB" id="A0A194AFB3"/>
<keyword evidence="3 10" id="KW-0813">Transport</keyword>
<dbReference type="Pfam" id="PF00263">
    <property type="entry name" value="Secretin"/>
    <property type="match status" value="1"/>
</dbReference>
<sequence length="709" mass="77416">MKAHPLSSLKQAGALHDALVRIGKVFVNIRRFGREQDIALCMHSWVAKRFNQACKARWSMHFSDKRTGCVLVGLFMALMVVCTSGAEAQQARESKYITMDFDQVDIHIFIKFISEITGRNFVVDDKVKGKVTVLSPSRINVDEAYKVFESVLEVNGLTAVPAGGVTKIVPSILARQKNIETRIKPFRSSRPDDTFVTQIIPLQHASADDLRKIMMPMVSKEGILIAYAPTETLILTDYFSNIQRLLRIVGELDIALEDARITVIRLKYAEAADAVGQIAKLVQPQKTGGKTPAVVKIVADERLNAVIVLAENKEMAQIVRLLNDLDHPTPKGKNSIHVVHLDNADAEELSKVLTGLAGQQTNKGKEPVISKDVKIVADKATNSLVVTAKPDEFEALQAVLRELDQPRKQVYVEAAIIEVTAGDSLDLGVAWQGGGESGDTVVIGTANTSTVQGNSSGGIPTASINGIATSAAQTFSFGLLSMPFTFNGYQYFSLGAFLQAAQTDSSVNIISTPQLMTLENEEAKVVIAENRPYQTSTNTSDADIDYANYEYKDVGVTLKVTPQINERGSVKMKIYQETSRVDSQATLATGGTLTPITRKRQAETTVEVADGKTVVIAGLIEDSSTNSKTKVPGLGDIPLLGWLFKTDSTSTAKTNMFVFLTPHVVESPEDSRKVFLDKMKLIESVRFNSRGRIEPMNKPLFMAGPLVIR</sequence>
<evidence type="ECO:0000256" key="10">
    <source>
        <dbReference type="RuleBase" id="RU004004"/>
    </source>
</evidence>
<dbReference type="Pfam" id="PF21305">
    <property type="entry name" value="type_II_gspD_N0"/>
    <property type="match status" value="1"/>
</dbReference>
<evidence type="ECO:0000313" key="14">
    <source>
        <dbReference type="EMBL" id="GAU08023.1"/>
    </source>
</evidence>
<keyword evidence="6" id="KW-0732">Signal</keyword>
<dbReference type="PANTHER" id="PTHR30332">
    <property type="entry name" value="PROBABLE GENERAL SECRETION PATHWAY PROTEIN D"/>
    <property type="match status" value="1"/>
</dbReference>
<comment type="similarity">
    <text evidence="2">Belongs to the bacterial secretin family. GSP D subfamily.</text>
</comment>
<dbReference type="OrthoDB" id="9775455at2"/>
<evidence type="ECO:0000256" key="8">
    <source>
        <dbReference type="ARBA" id="ARBA00023136"/>
    </source>
</evidence>
<reference evidence="15" key="1">
    <citation type="submission" date="2016-06" db="EMBL/GenBank/DDBJ databases">
        <title>Draft genome sequence of Desulfoplanes formicivorans strain Pf12B.</title>
        <authorList>
            <person name="Watanabe M."/>
            <person name="Kojima H."/>
            <person name="Fukui M."/>
        </authorList>
    </citation>
    <scope>NUCLEOTIDE SEQUENCE [LARGE SCALE GENOMIC DNA]</scope>
    <source>
        <strain evidence="15">Pf12B</strain>
    </source>
</reference>
<dbReference type="InterPro" id="IPR049371">
    <property type="entry name" value="GspD-like_N0"/>
</dbReference>
<gene>
    <name evidence="14" type="ORF">DPF_0724</name>
</gene>
<keyword evidence="9" id="KW-0998">Cell outer membrane</keyword>
<evidence type="ECO:0000256" key="5">
    <source>
        <dbReference type="ARBA" id="ARBA00022692"/>
    </source>
</evidence>
<evidence type="ECO:0000256" key="2">
    <source>
        <dbReference type="ARBA" id="ARBA00006980"/>
    </source>
</evidence>
<dbReference type="InterPro" id="IPR050810">
    <property type="entry name" value="Bact_Secretion_Sys_Channel"/>
</dbReference>
<evidence type="ECO:0000256" key="9">
    <source>
        <dbReference type="ARBA" id="ARBA00023237"/>
    </source>
</evidence>
<comment type="caution">
    <text evidence="14">The sequence shown here is derived from an EMBL/GenBank/DDBJ whole genome shotgun (WGS) entry which is preliminary data.</text>
</comment>
<dbReference type="InterPro" id="IPR013356">
    <property type="entry name" value="T2SS_GspD"/>
</dbReference>
<dbReference type="Gene3D" id="3.30.1370.120">
    <property type="match status" value="3"/>
</dbReference>
<accession>A0A194AFB3</accession>
<dbReference type="InterPro" id="IPR004845">
    <property type="entry name" value="T2SS_GspD_CS"/>
</dbReference>
<dbReference type="EMBL" id="BDFE01000008">
    <property type="protein sequence ID" value="GAU08023.1"/>
    <property type="molecule type" value="Genomic_DNA"/>
</dbReference>
<feature type="domain" description="NolW-like" evidence="12">
    <location>
        <begin position="262"/>
        <end position="329"/>
    </location>
</feature>
<evidence type="ECO:0000259" key="13">
    <source>
        <dbReference type="Pfam" id="PF21305"/>
    </source>
</evidence>
<comment type="subcellular location">
    <subcellularLocation>
        <location evidence="1 10">Cell outer membrane</location>
    </subcellularLocation>
</comment>
<proteinExistence type="inferred from homology"/>
<evidence type="ECO:0000259" key="11">
    <source>
        <dbReference type="Pfam" id="PF00263"/>
    </source>
</evidence>
<evidence type="ECO:0000256" key="1">
    <source>
        <dbReference type="ARBA" id="ARBA00004442"/>
    </source>
</evidence>
<name>A0A194AFB3_9BACT</name>
<protein>
    <submittedName>
        <fullName evidence="14">Type II secretory protein GspE</fullName>
    </submittedName>
</protein>
<evidence type="ECO:0000313" key="15">
    <source>
        <dbReference type="Proteomes" id="UP000095200"/>
    </source>
</evidence>
<feature type="domain" description="NolW-like" evidence="12">
    <location>
        <begin position="197"/>
        <end position="255"/>
    </location>
</feature>
<feature type="domain" description="NolW-like" evidence="12">
    <location>
        <begin position="337"/>
        <end position="409"/>
    </location>
</feature>
<organism evidence="14 15">
    <name type="scientific">Desulfoplanes formicivorans</name>
    <dbReference type="NCBI Taxonomy" id="1592317"/>
    <lineage>
        <taxon>Bacteria</taxon>
        <taxon>Pseudomonadati</taxon>
        <taxon>Thermodesulfobacteriota</taxon>
        <taxon>Desulfovibrionia</taxon>
        <taxon>Desulfovibrionales</taxon>
        <taxon>Desulfoplanaceae</taxon>
        <taxon>Desulfoplanes</taxon>
    </lineage>
</organism>
<keyword evidence="15" id="KW-1185">Reference proteome</keyword>
<dbReference type="InterPro" id="IPR004846">
    <property type="entry name" value="T2SS/T3SS_dom"/>
</dbReference>
<feature type="domain" description="Type II/III secretion system secretin-like" evidence="11">
    <location>
        <begin position="500"/>
        <end position="666"/>
    </location>
</feature>
<keyword evidence="8" id="KW-0472">Membrane</keyword>